<dbReference type="Gene3D" id="1.10.8.660">
    <property type="match status" value="1"/>
</dbReference>
<dbReference type="EC" id="1.1.1.88" evidence="3"/>
<dbReference type="GeneID" id="95581175"/>
<dbReference type="InterPro" id="IPR023076">
    <property type="entry name" value="HMG_CoA_Rdtase_CS"/>
</dbReference>
<dbReference type="PROSITE" id="PS50065">
    <property type="entry name" value="HMG_COA_REDUCTASE_4"/>
    <property type="match status" value="1"/>
</dbReference>
<dbReference type="SUPFAM" id="SSF56542">
    <property type="entry name" value="Substrate-binding domain of HMG-CoA reductase"/>
    <property type="match status" value="1"/>
</dbReference>
<dbReference type="GO" id="GO:0004420">
    <property type="term" value="F:hydroxymethylglutaryl-CoA reductase (NADPH) activity"/>
    <property type="evidence" value="ECO:0007669"/>
    <property type="project" value="InterPro"/>
</dbReference>
<proteinExistence type="inferred from homology"/>
<keyword evidence="5" id="KW-1185">Reference proteome</keyword>
<dbReference type="GO" id="GO:0140643">
    <property type="term" value="F:hydroxymethylglutaryl-CoA reductase (NADH) activity"/>
    <property type="evidence" value="ECO:0007669"/>
    <property type="project" value="UniProtKB-EC"/>
</dbReference>
<comment type="catalytic activity">
    <reaction evidence="3">
        <text>(R)-mevalonate + 2 NAD(+) + CoA = (3S)-3-hydroxy-3-methylglutaryl-CoA + 2 NADH + 2 H(+)</text>
        <dbReference type="Rhea" id="RHEA:14833"/>
        <dbReference type="ChEBI" id="CHEBI:15378"/>
        <dbReference type="ChEBI" id="CHEBI:36464"/>
        <dbReference type="ChEBI" id="CHEBI:43074"/>
        <dbReference type="ChEBI" id="CHEBI:57287"/>
        <dbReference type="ChEBI" id="CHEBI:57540"/>
        <dbReference type="ChEBI" id="CHEBI:57945"/>
        <dbReference type="EC" id="1.1.1.88"/>
    </reaction>
</comment>
<gene>
    <name evidence="4" type="ORF">CBF28_13390</name>
</gene>
<name>A0A430ARB3_9ENTE</name>
<dbReference type="EMBL" id="NGKB01000017">
    <property type="protein sequence ID" value="RSU10564.1"/>
    <property type="molecule type" value="Genomic_DNA"/>
</dbReference>
<dbReference type="InterPro" id="IPR004553">
    <property type="entry name" value="HMG_CoA_Rdtase_bac-typ"/>
</dbReference>
<evidence type="ECO:0000313" key="4">
    <source>
        <dbReference type="EMBL" id="RSU10564.1"/>
    </source>
</evidence>
<dbReference type="UniPathway" id="UPA00257">
    <property type="reaction ID" value="UER00367"/>
</dbReference>
<dbReference type="PANTHER" id="PTHR10572">
    <property type="entry name" value="3-HYDROXY-3-METHYLGLUTARYL-COENZYME A REDUCTASE"/>
    <property type="match status" value="1"/>
</dbReference>
<evidence type="ECO:0000256" key="3">
    <source>
        <dbReference type="RuleBase" id="RU361219"/>
    </source>
</evidence>
<keyword evidence="3" id="KW-0520">NAD</keyword>
<evidence type="ECO:0000256" key="2">
    <source>
        <dbReference type="ARBA" id="ARBA00023002"/>
    </source>
</evidence>
<dbReference type="InterPro" id="IPR009023">
    <property type="entry name" value="HMG_CoA_Rdtase_NAD(P)-bd_sf"/>
</dbReference>
<dbReference type="CDD" id="cd00644">
    <property type="entry name" value="HMG-CoA_reductase_classII"/>
    <property type="match status" value="1"/>
</dbReference>
<accession>A0A430ARB3</accession>
<dbReference type="PROSITE" id="PS00066">
    <property type="entry name" value="HMG_COA_REDUCTASE_1"/>
    <property type="match status" value="1"/>
</dbReference>
<evidence type="ECO:0000313" key="5">
    <source>
        <dbReference type="Proteomes" id="UP000288028"/>
    </source>
</evidence>
<dbReference type="AlphaFoldDB" id="A0A430ARB3"/>
<comment type="similarity">
    <text evidence="1 3">Belongs to the HMG-CoA reductase family.</text>
</comment>
<dbReference type="InterPro" id="IPR009029">
    <property type="entry name" value="HMG_CoA_Rdtase_sub-bd_dom_sf"/>
</dbReference>
<dbReference type="GO" id="GO:0015936">
    <property type="term" value="P:coenzyme A metabolic process"/>
    <property type="evidence" value="ECO:0007669"/>
    <property type="project" value="InterPro"/>
</dbReference>
<protein>
    <recommendedName>
        <fullName evidence="3">3-hydroxy-3-methylglutaryl coenzyme A reductase</fullName>
        <shortName evidence="3">HMG-CoA reductase</shortName>
        <ecNumber evidence="3">1.1.1.88</ecNumber>
    </recommendedName>
</protein>
<dbReference type="OrthoDB" id="9764892at2"/>
<sequence>MNQTGKKFYKQTRLERLDTLVANNHLSQQNADLFMNNSLLNDDIADSLIENQLTQFHLPMGVALNFKIDDKEKVIPMVVEEPSVIAACSNAAKIMADSGFTTSIATREMIGQIILKKIPDIEKAKTNIQVHEAEIFKLAKEVHPSIHLRGGGLKRISIRAIDATDNSPAFLTIHLMVDVKDAMGANIINTILEGVTPFILELTNGASLMSILSNYNTEALVTAKCQVPCNQLTTKLHDGDEIAEKIVEASTYAKLDPYRAATHNKGIMNGIDSVVIATGNDPRAVEAGAHAYASRNGRYEGMTNWTINKGMLVGELTLPMAIGTVGGAISVLPMAQANLDMLEVNSSEELARIILCVGLAQNFAALKALVSDGIQKGHMSLHASSLAIQVGAKNEEIEEVATQLRKADKMNSAIAKEILNNIRNK</sequence>
<dbReference type="PANTHER" id="PTHR10572:SF24">
    <property type="entry name" value="3-HYDROXY-3-METHYLGLUTARYL-COENZYME A REDUCTASE"/>
    <property type="match status" value="1"/>
</dbReference>
<dbReference type="InterPro" id="IPR023074">
    <property type="entry name" value="HMG_CoA_Rdtase_cat_sf"/>
</dbReference>
<keyword evidence="2 3" id="KW-0560">Oxidoreductase</keyword>
<dbReference type="NCBIfam" id="TIGR00532">
    <property type="entry name" value="HMG_CoA_R_NAD"/>
    <property type="match status" value="1"/>
</dbReference>
<dbReference type="Pfam" id="PF00368">
    <property type="entry name" value="HMG-CoA_red"/>
    <property type="match status" value="1"/>
</dbReference>
<dbReference type="Proteomes" id="UP000288028">
    <property type="component" value="Unassembled WGS sequence"/>
</dbReference>
<reference evidence="4 5" key="1">
    <citation type="submission" date="2017-05" db="EMBL/GenBank/DDBJ databases">
        <title>Vagococcus spp. assemblies.</title>
        <authorList>
            <person name="Gulvik C.A."/>
        </authorList>
    </citation>
    <scope>NUCLEOTIDE SEQUENCE [LARGE SCALE GENOMIC DNA]</scope>
    <source>
        <strain evidence="4 5">SS1714</strain>
    </source>
</reference>
<dbReference type="RefSeq" id="WP_126796058.1">
    <property type="nucleotide sequence ID" value="NZ_CP060720.1"/>
</dbReference>
<evidence type="ECO:0000256" key="1">
    <source>
        <dbReference type="ARBA" id="ARBA00007661"/>
    </source>
</evidence>
<dbReference type="InterPro" id="IPR002202">
    <property type="entry name" value="HMG_CoA_Rdtase"/>
</dbReference>
<dbReference type="PROSITE" id="PS01192">
    <property type="entry name" value="HMG_COA_REDUCTASE_3"/>
    <property type="match status" value="1"/>
</dbReference>
<comment type="pathway">
    <text evidence="3">Metabolic intermediate metabolism; (R)-mevalonate degradation; (S)-3-hydroxy-3-methylglutaryl-CoA from (R)-mevalonate: step 1/1.</text>
</comment>
<dbReference type="SUPFAM" id="SSF55035">
    <property type="entry name" value="NAD-binding domain of HMG-CoA reductase"/>
    <property type="match status" value="1"/>
</dbReference>
<organism evidence="4 5">
    <name type="scientific">Vagococcus carniphilus</name>
    <dbReference type="NCBI Taxonomy" id="218144"/>
    <lineage>
        <taxon>Bacteria</taxon>
        <taxon>Bacillati</taxon>
        <taxon>Bacillota</taxon>
        <taxon>Bacilli</taxon>
        <taxon>Lactobacillales</taxon>
        <taxon>Enterococcaceae</taxon>
        <taxon>Vagococcus</taxon>
    </lineage>
</organism>
<dbReference type="PRINTS" id="PR00071">
    <property type="entry name" value="HMGCOARDTASE"/>
</dbReference>
<comment type="caution">
    <text evidence="4">The sequence shown here is derived from an EMBL/GenBank/DDBJ whole genome shotgun (WGS) entry which is preliminary data.</text>
</comment>
<dbReference type="Gene3D" id="3.90.770.10">
    <property type="entry name" value="3-hydroxy-3-methylglutaryl-coenzyme A Reductase, Chain A, domain 2"/>
    <property type="match status" value="2"/>
</dbReference>